<evidence type="ECO:0000256" key="4">
    <source>
        <dbReference type="ARBA" id="ARBA00022729"/>
    </source>
</evidence>
<sequence>MDRHKYVCTYVYWSDDFDLRKILVTQDLTGRNDWWIHRSTFFDLGTSWRADLDDVEKRKFFTLQGLELRPLGHLARSQSLYRLSYPGSYNIVYTESLPTFQRNILSASSGYKFFFTLKRERAMPKSDRVRPKRYASIYGGSRVIAREFPHMVSRILWLCGGTLIHKRFVLTAAHCLEDSSIYRYGKARYVRLGDVDLKSSADDVTVQAFNVVRRIPHPYYRTHQKYHDIALLELDDDVYFDSFVRPACLHTRYTVPSEMPIASGWGRTEPGRNLTGQKLMKVDLEFQPLGKCMDVITEQVDPWAINKELSVGLLNDSMLCVGVLEGGKDSCQGDSGGPLQVRAQSAVCDFDVVGIVSFGIDCAKPVGHPCSLHAGVEVRALDRECGVCLRRRILNQSFCY</sequence>
<dbReference type="Pfam" id="PF00089">
    <property type="entry name" value="Trypsin"/>
    <property type="match status" value="1"/>
</dbReference>
<dbReference type="STRING" id="105785.A0A2J7R9V8"/>
<organism evidence="12 13">
    <name type="scientific">Cryptotermes secundus</name>
    <dbReference type="NCBI Taxonomy" id="105785"/>
    <lineage>
        <taxon>Eukaryota</taxon>
        <taxon>Metazoa</taxon>
        <taxon>Ecdysozoa</taxon>
        <taxon>Arthropoda</taxon>
        <taxon>Hexapoda</taxon>
        <taxon>Insecta</taxon>
        <taxon>Pterygota</taxon>
        <taxon>Neoptera</taxon>
        <taxon>Polyneoptera</taxon>
        <taxon>Dictyoptera</taxon>
        <taxon>Blattodea</taxon>
        <taxon>Blattoidea</taxon>
        <taxon>Termitoidae</taxon>
        <taxon>Kalotermitidae</taxon>
        <taxon>Cryptotermitinae</taxon>
        <taxon>Cryptotermes</taxon>
    </lineage>
</organism>
<dbReference type="SMART" id="SM00020">
    <property type="entry name" value="Tryp_SPc"/>
    <property type="match status" value="1"/>
</dbReference>
<dbReference type="FunFam" id="2.40.10.10:FF:000054">
    <property type="entry name" value="Complement C1r subcomponent"/>
    <property type="match status" value="1"/>
</dbReference>
<dbReference type="PANTHER" id="PTHR24264:SF65">
    <property type="entry name" value="SRCR DOMAIN-CONTAINING PROTEIN"/>
    <property type="match status" value="1"/>
</dbReference>
<feature type="domain" description="Peptidase S1" evidence="11">
    <location>
        <begin position="137"/>
        <end position="400"/>
    </location>
</feature>
<dbReference type="InParanoid" id="A0A2J7R9V8"/>
<dbReference type="AlphaFoldDB" id="A0A2J7R9V8"/>
<dbReference type="InterPro" id="IPR001314">
    <property type="entry name" value="Peptidase_S1A"/>
</dbReference>
<keyword evidence="8" id="KW-0325">Glycoprotein</keyword>
<keyword evidence="2" id="KW-0964">Secreted</keyword>
<dbReference type="InterPro" id="IPR018114">
    <property type="entry name" value="TRYPSIN_HIS"/>
</dbReference>
<name>A0A2J7R9V8_9NEOP</name>
<dbReference type="EMBL" id="NEVH01006580">
    <property type="protein sequence ID" value="PNF37610.1"/>
    <property type="molecule type" value="Genomic_DNA"/>
</dbReference>
<keyword evidence="13" id="KW-1185">Reference proteome</keyword>
<gene>
    <name evidence="12" type="ORF">B7P43_G11987</name>
</gene>
<comment type="subcellular location">
    <subcellularLocation>
        <location evidence="1">Secreted</location>
    </subcellularLocation>
</comment>
<evidence type="ECO:0000256" key="10">
    <source>
        <dbReference type="RuleBase" id="RU363034"/>
    </source>
</evidence>
<evidence type="ECO:0000256" key="8">
    <source>
        <dbReference type="ARBA" id="ARBA00023180"/>
    </source>
</evidence>
<comment type="similarity">
    <text evidence="9">Belongs to the peptidase S1 family. CLIP subfamily.</text>
</comment>
<dbReference type="PANTHER" id="PTHR24264">
    <property type="entry name" value="TRYPSIN-RELATED"/>
    <property type="match status" value="1"/>
</dbReference>
<dbReference type="PROSITE" id="PS00134">
    <property type="entry name" value="TRYPSIN_HIS"/>
    <property type="match status" value="1"/>
</dbReference>
<evidence type="ECO:0000256" key="3">
    <source>
        <dbReference type="ARBA" id="ARBA00022670"/>
    </source>
</evidence>
<dbReference type="SUPFAM" id="SSF50494">
    <property type="entry name" value="Trypsin-like serine proteases"/>
    <property type="match status" value="1"/>
</dbReference>
<dbReference type="GO" id="GO:0005615">
    <property type="term" value="C:extracellular space"/>
    <property type="evidence" value="ECO:0007669"/>
    <property type="project" value="TreeGrafter"/>
</dbReference>
<evidence type="ECO:0000256" key="9">
    <source>
        <dbReference type="ARBA" id="ARBA00024195"/>
    </source>
</evidence>
<keyword evidence="4" id="KW-0732">Signal</keyword>
<dbReference type="InterPro" id="IPR001254">
    <property type="entry name" value="Trypsin_dom"/>
</dbReference>
<dbReference type="GO" id="GO:0004252">
    <property type="term" value="F:serine-type endopeptidase activity"/>
    <property type="evidence" value="ECO:0007669"/>
    <property type="project" value="InterPro"/>
</dbReference>
<protein>
    <recommendedName>
        <fullName evidence="11">Peptidase S1 domain-containing protein</fullName>
    </recommendedName>
</protein>
<evidence type="ECO:0000259" key="11">
    <source>
        <dbReference type="PROSITE" id="PS50240"/>
    </source>
</evidence>
<evidence type="ECO:0000256" key="5">
    <source>
        <dbReference type="ARBA" id="ARBA00022801"/>
    </source>
</evidence>
<dbReference type="Gene3D" id="2.40.10.10">
    <property type="entry name" value="Trypsin-like serine proteases"/>
    <property type="match status" value="1"/>
</dbReference>
<dbReference type="PROSITE" id="PS50240">
    <property type="entry name" value="TRYPSIN_DOM"/>
    <property type="match status" value="1"/>
</dbReference>
<keyword evidence="3 10" id="KW-0645">Protease</keyword>
<dbReference type="GO" id="GO:0006508">
    <property type="term" value="P:proteolysis"/>
    <property type="evidence" value="ECO:0007669"/>
    <property type="project" value="UniProtKB-KW"/>
</dbReference>
<proteinExistence type="inferred from homology"/>
<dbReference type="PRINTS" id="PR00722">
    <property type="entry name" value="CHYMOTRYPSIN"/>
</dbReference>
<accession>A0A2J7R9V8</accession>
<dbReference type="InterPro" id="IPR050127">
    <property type="entry name" value="Serine_Proteases_S1"/>
</dbReference>
<dbReference type="FunFam" id="2.40.10.10:FF:000028">
    <property type="entry name" value="Serine protease easter"/>
    <property type="match status" value="1"/>
</dbReference>
<evidence type="ECO:0000256" key="7">
    <source>
        <dbReference type="ARBA" id="ARBA00023157"/>
    </source>
</evidence>
<evidence type="ECO:0000256" key="2">
    <source>
        <dbReference type="ARBA" id="ARBA00022525"/>
    </source>
</evidence>
<keyword evidence="5 10" id="KW-0378">Hydrolase</keyword>
<dbReference type="CDD" id="cd00190">
    <property type="entry name" value="Tryp_SPc"/>
    <property type="match status" value="1"/>
</dbReference>
<dbReference type="Proteomes" id="UP000235965">
    <property type="component" value="Unassembled WGS sequence"/>
</dbReference>
<dbReference type="InterPro" id="IPR009003">
    <property type="entry name" value="Peptidase_S1_PA"/>
</dbReference>
<dbReference type="OrthoDB" id="6339452at2759"/>
<dbReference type="InterPro" id="IPR043504">
    <property type="entry name" value="Peptidase_S1_PA_chymotrypsin"/>
</dbReference>
<evidence type="ECO:0000256" key="6">
    <source>
        <dbReference type="ARBA" id="ARBA00022825"/>
    </source>
</evidence>
<dbReference type="InterPro" id="IPR033116">
    <property type="entry name" value="TRYPSIN_SER"/>
</dbReference>
<dbReference type="PROSITE" id="PS00135">
    <property type="entry name" value="TRYPSIN_SER"/>
    <property type="match status" value="1"/>
</dbReference>
<keyword evidence="6 10" id="KW-0720">Serine protease</keyword>
<keyword evidence="7" id="KW-1015">Disulfide bond</keyword>
<reference evidence="12 13" key="1">
    <citation type="submission" date="2017-12" db="EMBL/GenBank/DDBJ databases">
        <title>Hemimetabolous genomes reveal molecular basis of termite eusociality.</title>
        <authorList>
            <person name="Harrison M.C."/>
            <person name="Jongepier E."/>
            <person name="Robertson H.M."/>
            <person name="Arning N."/>
            <person name="Bitard-Feildel T."/>
            <person name="Chao H."/>
            <person name="Childers C.P."/>
            <person name="Dinh H."/>
            <person name="Doddapaneni H."/>
            <person name="Dugan S."/>
            <person name="Gowin J."/>
            <person name="Greiner C."/>
            <person name="Han Y."/>
            <person name="Hu H."/>
            <person name="Hughes D.S.T."/>
            <person name="Huylmans A.-K."/>
            <person name="Kemena C."/>
            <person name="Kremer L.P.M."/>
            <person name="Lee S.L."/>
            <person name="Lopez-Ezquerra A."/>
            <person name="Mallet L."/>
            <person name="Monroy-Kuhn J.M."/>
            <person name="Moser A."/>
            <person name="Murali S.C."/>
            <person name="Muzny D.M."/>
            <person name="Otani S."/>
            <person name="Piulachs M.-D."/>
            <person name="Poelchau M."/>
            <person name="Qu J."/>
            <person name="Schaub F."/>
            <person name="Wada-Katsumata A."/>
            <person name="Worley K.C."/>
            <person name="Xie Q."/>
            <person name="Ylla G."/>
            <person name="Poulsen M."/>
            <person name="Gibbs R.A."/>
            <person name="Schal C."/>
            <person name="Richards S."/>
            <person name="Belles X."/>
            <person name="Korb J."/>
            <person name="Bornberg-Bauer E."/>
        </authorList>
    </citation>
    <scope>NUCLEOTIDE SEQUENCE [LARGE SCALE GENOMIC DNA]</scope>
    <source>
        <tissue evidence="12">Whole body</tissue>
    </source>
</reference>
<evidence type="ECO:0000313" key="12">
    <source>
        <dbReference type="EMBL" id="PNF37610.1"/>
    </source>
</evidence>
<comment type="caution">
    <text evidence="12">The sequence shown here is derived from an EMBL/GenBank/DDBJ whole genome shotgun (WGS) entry which is preliminary data.</text>
</comment>
<evidence type="ECO:0000256" key="1">
    <source>
        <dbReference type="ARBA" id="ARBA00004613"/>
    </source>
</evidence>
<evidence type="ECO:0000313" key="13">
    <source>
        <dbReference type="Proteomes" id="UP000235965"/>
    </source>
</evidence>